<accession>A0AAU8ZJ12</accession>
<organism evidence="2 3">
    <name type="scientific">Morganella morganii</name>
    <name type="common">Proteus morganii</name>
    <dbReference type="NCBI Taxonomy" id="582"/>
    <lineage>
        <taxon>Bacteria</taxon>
        <taxon>Pseudomonadati</taxon>
        <taxon>Pseudomonadota</taxon>
        <taxon>Gammaproteobacteria</taxon>
        <taxon>Enterobacterales</taxon>
        <taxon>Morganellaceae</taxon>
        <taxon>Morganella</taxon>
    </lineage>
</organism>
<sequence>MTAIIFPHVCCNGGIITDLSGYGCIPGNLGLEEKLNTKLDKSALVSEIGYSNEKVMDQRIVTNKLNEKIDKSSIVHVLGDREDAVVSQHGVQKAIAAINDELAKKGNKNTALKSSRGWYKDESTGMIVQWGDWSVGEGGGGEVTVNFAIPFPFSGVVSAISVNDAAAQMVGYSLIGKTSMKVIKGSNDDRGRSGQYIVWGW</sequence>
<dbReference type="Gene3D" id="2.60.40.3940">
    <property type="match status" value="1"/>
</dbReference>
<dbReference type="Proteomes" id="UP000244682">
    <property type="component" value="Chromosome"/>
</dbReference>
<gene>
    <name evidence="2" type="ORF">AM380_05400</name>
</gene>
<dbReference type="RefSeq" id="WP_108655703.1">
    <property type="nucleotide sequence ID" value="NZ_CP028956.1"/>
</dbReference>
<dbReference type="Pfam" id="PF21882">
    <property type="entry name" value="Gp53-like_C"/>
    <property type="match status" value="1"/>
</dbReference>
<feature type="domain" description="Putative tail fiber protein gp53-like C-terminal" evidence="1">
    <location>
        <begin position="123"/>
        <end position="200"/>
    </location>
</feature>
<reference evidence="2 3" key="1">
    <citation type="submission" date="2018-04" db="EMBL/GenBank/DDBJ databases">
        <title>Whole genome sequencing of Morganella morganii AR_0133.</title>
        <authorList>
            <person name="Conlan S."/>
            <person name="Thomas P.J."/>
            <person name="Mullikin J."/>
            <person name="Frank K.M."/>
            <person name="Segre J.A."/>
        </authorList>
    </citation>
    <scope>NUCLEOTIDE SEQUENCE [LARGE SCALE GENOMIC DNA]</scope>
    <source>
        <strain evidence="2 3">AR_0133</strain>
    </source>
</reference>
<dbReference type="EMBL" id="CP028956">
    <property type="protein sequence ID" value="AWC93111.1"/>
    <property type="molecule type" value="Genomic_DNA"/>
</dbReference>
<name>A0AAU8ZJ12_MORMO</name>
<evidence type="ECO:0000313" key="3">
    <source>
        <dbReference type="Proteomes" id="UP000244682"/>
    </source>
</evidence>
<dbReference type="InterPro" id="IPR054075">
    <property type="entry name" value="Gp53-like_C"/>
</dbReference>
<protein>
    <recommendedName>
        <fullName evidence="1">Putative tail fiber protein gp53-like C-terminal domain-containing protein</fullName>
    </recommendedName>
</protein>
<evidence type="ECO:0000313" key="2">
    <source>
        <dbReference type="EMBL" id="AWC93111.1"/>
    </source>
</evidence>
<dbReference type="AlphaFoldDB" id="A0AAU8ZJ12"/>
<proteinExistence type="predicted"/>
<evidence type="ECO:0000259" key="1">
    <source>
        <dbReference type="Pfam" id="PF21882"/>
    </source>
</evidence>